<feature type="domain" description="HTH gntR-type" evidence="4">
    <location>
        <begin position="7"/>
        <end position="75"/>
    </location>
</feature>
<dbReference type="InterPro" id="IPR011663">
    <property type="entry name" value="UTRA"/>
</dbReference>
<accession>A0A0B1ZLR3</accession>
<dbReference type="GO" id="GO:0003700">
    <property type="term" value="F:DNA-binding transcription factor activity"/>
    <property type="evidence" value="ECO:0007669"/>
    <property type="project" value="InterPro"/>
</dbReference>
<keyword evidence="6" id="KW-1185">Reference proteome</keyword>
<protein>
    <recommendedName>
        <fullName evidence="4">HTH gntR-type domain-containing protein</fullName>
    </recommendedName>
</protein>
<evidence type="ECO:0000313" key="6">
    <source>
        <dbReference type="Proteomes" id="UP000031057"/>
    </source>
</evidence>
<dbReference type="GO" id="GO:0045892">
    <property type="term" value="P:negative regulation of DNA-templated transcription"/>
    <property type="evidence" value="ECO:0007669"/>
    <property type="project" value="TreeGrafter"/>
</dbReference>
<dbReference type="GO" id="GO:0003677">
    <property type="term" value="F:DNA binding"/>
    <property type="evidence" value="ECO:0007669"/>
    <property type="project" value="UniProtKB-KW"/>
</dbReference>
<keyword evidence="2" id="KW-0238">DNA-binding</keyword>
<keyword evidence="3" id="KW-0804">Transcription</keyword>
<dbReference type="InterPro" id="IPR028978">
    <property type="entry name" value="Chorismate_lyase_/UTRA_dom_sf"/>
</dbReference>
<dbReference type="RefSeq" id="WP_039286464.1">
    <property type="nucleotide sequence ID" value="NZ_JTDI01000005.1"/>
</dbReference>
<dbReference type="CDD" id="cd07377">
    <property type="entry name" value="WHTH_GntR"/>
    <property type="match status" value="1"/>
</dbReference>
<dbReference type="AlphaFoldDB" id="A0A0B1ZLR3"/>
<dbReference type="Proteomes" id="UP000031057">
    <property type="component" value="Unassembled WGS sequence"/>
</dbReference>
<dbReference type="Gene3D" id="1.10.10.10">
    <property type="entry name" value="Winged helix-like DNA-binding domain superfamily/Winged helix DNA-binding domain"/>
    <property type="match status" value="1"/>
</dbReference>
<dbReference type="SUPFAM" id="SSF64288">
    <property type="entry name" value="Chorismate lyase-like"/>
    <property type="match status" value="1"/>
</dbReference>
<gene>
    <name evidence="5" type="ORF">LK12_16800</name>
</gene>
<dbReference type="InterPro" id="IPR036388">
    <property type="entry name" value="WH-like_DNA-bd_sf"/>
</dbReference>
<dbReference type="PANTHER" id="PTHR44846:SF17">
    <property type="entry name" value="GNTR-FAMILY TRANSCRIPTIONAL REGULATOR"/>
    <property type="match status" value="1"/>
</dbReference>
<organism evidence="5 6">
    <name type="scientific">Novosphingobium malaysiense</name>
    <dbReference type="NCBI Taxonomy" id="1348853"/>
    <lineage>
        <taxon>Bacteria</taxon>
        <taxon>Pseudomonadati</taxon>
        <taxon>Pseudomonadota</taxon>
        <taxon>Alphaproteobacteria</taxon>
        <taxon>Sphingomonadales</taxon>
        <taxon>Sphingomonadaceae</taxon>
        <taxon>Novosphingobium</taxon>
    </lineage>
</organism>
<dbReference type="EMBL" id="JTDI01000005">
    <property type="protein sequence ID" value="KHK90284.1"/>
    <property type="molecule type" value="Genomic_DNA"/>
</dbReference>
<dbReference type="Pfam" id="PF07702">
    <property type="entry name" value="UTRA"/>
    <property type="match status" value="1"/>
</dbReference>
<dbReference type="SMART" id="SM00866">
    <property type="entry name" value="UTRA"/>
    <property type="match status" value="1"/>
</dbReference>
<dbReference type="STRING" id="1348853.LK12_16800"/>
<dbReference type="InterPro" id="IPR000524">
    <property type="entry name" value="Tscrpt_reg_HTH_GntR"/>
</dbReference>
<comment type="caution">
    <text evidence="5">The sequence shown here is derived from an EMBL/GenBank/DDBJ whole genome shotgun (WGS) entry which is preliminary data.</text>
</comment>
<evidence type="ECO:0000259" key="4">
    <source>
        <dbReference type="PROSITE" id="PS50949"/>
    </source>
</evidence>
<dbReference type="PROSITE" id="PS50949">
    <property type="entry name" value="HTH_GNTR"/>
    <property type="match status" value="1"/>
</dbReference>
<name>A0A0B1ZLR3_9SPHN</name>
<dbReference type="InterPro" id="IPR036390">
    <property type="entry name" value="WH_DNA-bd_sf"/>
</dbReference>
<dbReference type="SUPFAM" id="SSF46785">
    <property type="entry name" value="Winged helix' DNA-binding domain"/>
    <property type="match status" value="1"/>
</dbReference>
<dbReference type="PANTHER" id="PTHR44846">
    <property type="entry name" value="MANNOSYL-D-GLYCERATE TRANSPORT/METABOLISM SYSTEM REPRESSOR MNGR-RELATED"/>
    <property type="match status" value="1"/>
</dbReference>
<dbReference type="Gene3D" id="3.40.1410.10">
    <property type="entry name" value="Chorismate lyase-like"/>
    <property type="match status" value="1"/>
</dbReference>
<sequence length="255" mass="29093">MIDENGTPVYLQIARELKRDIFAGHYPVGSRLPTEMLLAQKYDVSRNTVREALRKLRDEKLIQSRRGSGTRILPPQSSNSNFLHAMTIDDFQSYAERWKFDIDVIELRNLPKDFADWLDVPQEEDWLTIQGLSRTHGAKHPECWVQMFVKQDFAAIGRLIPTHPGPVFKLIEDMFGEKIVELTQEISAELITGKLAKMLEVDPGSPAIVVRRAFKAADGRIVESALETYPAARFRYQVSLHRSEDVPPRPDPGAR</sequence>
<evidence type="ECO:0000256" key="3">
    <source>
        <dbReference type="ARBA" id="ARBA00023163"/>
    </source>
</evidence>
<evidence type="ECO:0000256" key="2">
    <source>
        <dbReference type="ARBA" id="ARBA00023125"/>
    </source>
</evidence>
<dbReference type="SMART" id="SM00345">
    <property type="entry name" value="HTH_GNTR"/>
    <property type="match status" value="1"/>
</dbReference>
<dbReference type="InterPro" id="IPR050679">
    <property type="entry name" value="Bact_HTH_transcr_reg"/>
</dbReference>
<reference evidence="5 6" key="1">
    <citation type="submission" date="2014-10" db="EMBL/GenBank/DDBJ databases">
        <title>Genome sequence of Novosphingobium malaysiense MUSC 273(T).</title>
        <authorList>
            <person name="Lee L.-H."/>
        </authorList>
    </citation>
    <scope>NUCLEOTIDE SEQUENCE [LARGE SCALE GENOMIC DNA]</scope>
    <source>
        <strain evidence="5 6">MUSC 273</strain>
    </source>
</reference>
<proteinExistence type="predicted"/>
<keyword evidence="1" id="KW-0805">Transcription regulation</keyword>
<evidence type="ECO:0000313" key="5">
    <source>
        <dbReference type="EMBL" id="KHK90284.1"/>
    </source>
</evidence>
<dbReference type="PRINTS" id="PR00035">
    <property type="entry name" value="HTHGNTR"/>
</dbReference>
<dbReference type="Pfam" id="PF00392">
    <property type="entry name" value="GntR"/>
    <property type="match status" value="1"/>
</dbReference>
<evidence type="ECO:0000256" key="1">
    <source>
        <dbReference type="ARBA" id="ARBA00023015"/>
    </source>
</evidence>